<feature type="compositionally biased region" description="Basic residues" evidence="1">
    <location>
        <begin position="31"/>
        <end position="44"/>
    </location>
</feature>
<reference evidence="2 3" key="1">
    <citation type="journal article" date="2019" name="Int. J. Syst. Evol. Microbiol.">
        <title>The Global Catalogue of Microorganisms (GCM) 10K type strain sequencing project: providing services to taxonomists for standard genome sequencing and annotation.</title>
        <authorList>
            <consortium name="The Broad Institute Genomics Platform"/>
            <consortium name="The Broad Institute Genome Sequencing Center for Infectious Disease"/>
            <person name="Wu L."/>
            <person name="Ma J."/>
        </authorList>
    </citation>
    <scope>NUCLEOTIDE SEQUENCE [LARGE SCALE GENOMIC DNA]</scope>
    <source>
        <strain evidence="2 3">JCM 14924</strain>
    </source>
</reference>
<sequence>MCSDAFAAAPVSTAVPGTAPIVSTAAPASGARHHCRPGRHRPDHHPRWRAVVVTALAALAVAVSVVSTPLACGPRALHWAAQAVEFLHRHPGRQLKMAEEMRRGLGALREPLLRITQRGLGISGAAFGVAAPG</sequence>
<comment type="caution">
    <text evidence="2">The sequence shown here is derived from an EMBL/GenBank/DDBJ whole genome shotgun (WGS) entry which is preliminary data.</text>
</comment>
<dbReference type="RefSeq" id="WP_346162128.1">
    <property type="nucleotide sequence ID" value="NZ_BAAAOQ010000003.1"/>
</dbReference>
<feature type="region of interest" description="Disordered" evidence="1">
    <location>
        <begin position="25"/>
        <end position="44"/>
    </location>
</feature>
<organism evidence="2 3">
    <name type="scientific">Streptomyces bangladeshensis</name>
    <dbReference type="NCBI Taxonomy" id="295352"/>
    <lineage>
        <taxon>Bacteria</taxon>
        <taxon>Bacillati</taxon>
        <taxon>Actinomycetota</taxon>
        <taxon>Actinomycetes</taxon>
        <taxon>Kitasatosporales</taxon>
        <taxon>Streptomycetaceae</taxon>
        <taxon>Streptomyces</taxon>
    </lineage>
</organism>
<dbReference type="EMBL" id="BAAAOQ010000003">
    <property type="protein sequence ID" value="GAA2192598.1"/>
    <property type="molecule type" value="Genomic_DNA"/>
</dbReference>
<gene>
    <name evidence="2" type="ORF">GCM10009787_10730</name>
</gene>
<protein>
    <submittedName>
        <fullName evidence="2">Uncharacterized protein</fullName>
    </submittedName>
</protein>
<keyword evidence="3" id="KW-1185">Reference proteome</keyword>
<evidence type="ECO:0000313" key="3">
    <source>
        <dbReference type="Proteomes" id="UP001501391"/>
    </source>
</evidence>
<evidence type="ECO:0000256" key="1">
    <source>
        <dbReference type="SAM" id="MobiDB-lite"/>
    </source>
</evidence>
<evidence type="ECO:0000313" key="2">
    <source>
        <dbReference type="EMBL" id="GAA2192598.1"/>
    </source>
</evidence>
<proteinExistence type="predicted"/>
<accession>A0ABN3BCU4</accession>
<name>A0ABN3BCU4_9ACTN</name>
<dbReference type="Proteomes" id="UP001501391">
    <property type="component" value="Unassembled WGS sequence"/>
</dbReference>